<dbReference type="Pfam" id="PF13855">
    <property type="entry name" value="LRR_8"/>
    <property type="match status" value="1"/>
</dbReference>
<comment type="caution">
    <text evidence="6">The sequence shown here is derived from an EMBL/GenBank/DDBJ whole genome shotgun (WGS) entry which is preliminary data.</text>
</comment>
<evidence type="ECO:0000256" key="3">
    <source>
        <dbReference type="SAM" id="MobiDB-lite"/>
    </source>
</evidence>
<dbReference type="InterPro" id="IPR053213">
    <property type="entry name" value="RLP29"/>
</dbReference>
<dbReference type="EMBL" id="JBBPBM010000055">
    <property type="protein sequence ID" value="KAK8517654.1"/>
    <property type="molecule type" value="Genomic_DNA"/>
</dbReference>
<keyword evidence="4" id="KW-0472">Membrane</keyword>
<sequence length="1039" mass="115989">MGALKLFVSSLLLFLVVDGVLPRAESKTYWGDVQVLKQFKNGVELNSVSPGSCLSSWDFSVDPCDSLFSERFTCGFRCDVTDSGLSRVTEVSLDSAGYAGSLSSTSWNLPYLQTLDLSNNFFSGWIPASLSKLTRLTRLGLSRNAFSGEIPASIGSLSSLEELYLDNNNLQGTIPTSFNGLVSLKRLEIQSNNISGEFPELGSLKNLYFLDASDNAISRYLPTTLSPSLVQISMRNNMIEGTIPQSLKNLSFLQVLDLSHNKFAGSVPYFLFNHPSLQQLTLAFNSFDSLQSPNLGTQSRLIAVDLSNNELQGWLPPFLPLMPKLSALSLENNKLSGMIPAQYALRAVLPVSGIAPFARLLLAGNYLFGPIPGPLLVLKPDAANVSLDDNCLIRCPLRFFFCQGADQKSLTECNSFGSCSDRVLRQFNYHQPIPRPSSTRQHIHSAHRGRFDENWIVKQADFISVWEERHTRWAEDLSPLQANDFEFDTEYYSWYLENGKPFLVSVEVGNKWREDPRCSKHRQLTSEFGQSFEEPIDDPYDEPNFDRSRGWPSSWDSVEEQPSFGNVWNSVEEQPPMYGGGSSSQPAYTDDGGYIPQMDYTSITGSSYHPEQMHGTPPSMQVDDQWFNDEQTPDQPRRIVRPPKRSKQNKATSRWPCGSHGSISFKQPAQVQPGHVQVALLPQLNPAIGFARCERVDPRPGHLESSRESQSRQVSAIPVAGKTKEIFDHLHIERSKWTVSNRRWKTQKTQLIKCAMGSSNGDMAAESGSSIFPRIKVSDPYKRLGISKEASEDEIQAARNFLISRYGGHKPSVDAIEAAHDKIIMQKFYERRNPKIDIKKKVREVKQSKVVQAVTSRFQTPATKFIVKTSLAFLVLGVLTVLFPTEEGPTLQVALSLIATFYFIHDRLKSKIRALLYWAGSFIFSWLVGTFLMVSVIPPIPILKGLRSFEVLTSLITYSGGMWSTMIPICPLKEIFSSPQSMVFSIGIELPNILILGPLMLLLIARLLPLLEKFAPCLMAAELVATGQCLQLTSGHLLL</sequence>
<dbReference type="PANTHER" id="PTHR48009">
    <property type="entry name" value="LEUCINE-RICH REPEAT (LRR) FAMILY PROTEIN"/>
    <property type="match status" value="1"/>
</dbReference>
<dbReference type="SUPFAM" id="SSF52058">
    <property type="entry name" value="L domain-like"/>
    <property type="match status" value="1"/>
</dbReference>
<evidence type="ECO:0000313" key="7">
    <source>
        <dbReference type="Proteomes" id="UP001472677"/>
    </source>
</evidence>
<feature type="compositionally biased region" description="Basic residues" evidence="3">
    <location>
        <begin position="638"/>
        <end position="648"/>
    </location>
</feature>
<keyword evidence="4" id="KW-0812">Transmembrane</keyword>
<keyword evidence="5" id="KW-0732">Signal</keyword>
<dbReference type="InterPro" id="IPR001611">
    <property type="entry name" value="Leu-rich_rpt"/>
</dbReference>
<keyword evidence="2" id="KW-0677">Repeat</keyword>
<keyword evidence="4" id="KW-1133">Transmembrane helix</keyword>
<feature type="compositionally biased region" description="Polar residues" evidence="3">
    <location>
        <begin position="563"/>
        <end position="572"/>
    </location>
</feature>
<dbReference type="Pfam" id="PF00560">
    <property type="entry name" value="LRR_1"/>
    <property type="match status" value="3"/>
</dbReference>
<evidence type="ECO:0000313" key="6">
    <source>
        <dbReference type="EMBL" id="KAK8517654.1"/>
    </source>
</evidence>
<gene>
    <name evidence="6" type="ORF">V6N12_016496</name>
</gene>
<dbReference type="Proteomes" id="UP001472677">
    <property type="component" value="Unassembled WGS sequence"/>
</dbReference>
<feature type="compositionally biased region" description="Polar residues" evidence="3">
    <location>
        <begin position="599"/>
        <end position="609"/>
    </location>
</feature>
<feature type="signal peptide" evidence="5">
    <location>
        <begin position="1"/>
        <end position="26"/>
    </location>
</feature>
<dbReference type="InterPro" id="IPR021788">
    <property type="entry name" value="CPP1-like"/>
</dbReference>
<feature type="transmembrane region" description="Helical" evidence="4">
    <location>
        <begin position="982"/>
        <end position="1005"/>
    </location>
</feature>
<proteinExistence type="predicted"/>
<protein>
    <submittedName>
        <fullName evidence="6">Uncharacterized protein</fullName>
    </submittedName>
</protein>
<feature type="transmembrane region" description="Helical" evidence="4">
    <location>
        <begin position="949"/>
        <end position="970"/>
    </location>
</feature>
<accession>A0ABR2CDT1</accession>
<keyword evidence="7" id="KW-1185">Reference proteome</keyword>
<feature type="region of interest" description="Disordered" evidence="3">
    <location>
        <begin position="531"/>
        <end position="669"/>
    </location>
</feature>
<evidence type="ECO:0000256" key="1">
    <source>
        <dbReference type="ARBA" id="ARBA00022614"/>
    </source>
</evidence>
<dbReference type="Gene3D" id="3.80.10.10">
    <property type="entry name" value="Ribonuclease Inhibitor"/>
    <property type="match status" value="3"/>
</dbReference>
<evidence type="ECO:0000256" key="2">
    <source>
        <dbReference type="ARBA" id="ARBA00022737"/>
    </source>
</evidence>
<organism evidence="6 7">
    <name type="scientific">Hibiscus sabdariffa</name>
    <name type="common">roselle</name>
    <dbReference type="NCBI Taxonomy" id="183260"/>
    <lineage>
        <taxon>Eukaryota</taxon>
        <taxon>Viridiplantae</taxon>
        <taxon>Streptophyta</taxon>
        <taxon>Embryophyta</taxon>
        <taxon>Tracheophyta</taxon>
        <taxon>Spermatophyta</taxon>
        <taxon>Magnoliopsida</taxon>
        <taxon>eudicotyledons</taxon>
        <taxon>Gunneridae</taxon>
        <taxon>Pentapetalae</taxon>
        <taxon>rosids</taxon>
        <taxon>malvids</taxon>
        <taxon>Malvales</taxon>
        <taxon>Malvaceae</taxon>
        <taxon>Malvoideae</taxon>
        <taxon>Hibiscus</taxon>
    </lineage>
</organism>
<dbReference type="PANTHER" id="PTHR48009:SF7">
    <property type="entry name" value="LEUCINE-RICH REPEAT (LRR) FAMILY PROTEIN"/>
    <property type="match status" value="1"/>
</dbReference>
<keyword evidence="1" id="KW-0433">Leucine-rich repeat</keyword>
<dbReference type="SMART" id="SM00369">
    <property type="entry name" value="LRR_TYP"/>
    <property type="match status" value="6"/>
</dbReference>
<feature type="transmembrane region" description="Helical" evidence="4">
    <location>
        <begin position="889"/>
        <end position="904"/>
    </location>
</feature>
<reference evidence="6 7" key="1">
    <citation type="journal article" date="2024" name="G3 (Bethesda)">
        <title>Genome assembly of Hibiscus sabdariffa L. provides insights into metabolisms of medicinal natural products.</title>
        <authorList>
            <person name="Kim T."/>
        </authorList>
    </citation>
    <scope>NUCLEOTIDE SEQUENCE [LARGE SCALE GENOMIC DNA]</scope>
    <source>
        <strain evidence="6">TK-2024</strain>
        <tissue evidence="6">Old leaves</tissue>
    </source>
</reference>
<feature type="compositionally biased region" description="Acidic residues" evidence="3">
    <location>
        <begin position="534"/>
        <end position="543"/>
    </location>
</feature>
<dbReference type="Pfam" id="PF11833">
    <property type="entry name" value="CPP1-like"/>
    <property type="match status" value="1"/>
</dbReference>
<dbReference type="InterPro" id="IPR003591">
    <property type="entry name" value="Leu-rich_rpt_typical-subtyp"/>
</dbReference>
<dbReference type="InterPro" id="IPR032675">
    <property type="entry name" value="LRR_dom_sf"/>
</dbReference>
<evidence type="ECO:0000256" key="5">
    <source>
        <dbReference type="SAM" id="SignalP"/>
    </source>
</evidence>
<feature type="compositionally biased region" description="Basic and acidic residues" evidence="3">
    <location>
        <begin position="698"/>
        <end position="710"/>
    </location>
</feature>
<feature type="chain" id="PRO_5045482460" evidence="5">
    <location>
        <begin position="27"/>
        <end position="1039"/>
    </location>
</feature>
<name>A0ABR2CDT1_9ROSI</name>
<evidence type="ECO:0000256" key="4">
    <source>
        <dbReference type="SAM" id="Phobius"/>
    </source>
</evidence>
<feature type="region of interest" description="Disordered" evidence="3">
    <location>
        <begin position="698"/>
        <end position="717"/>
    </location>
</feature>
<feature type="transmembrane region" description="Helical" evidence="4">
    <location>
        <begin position="916"/>
        <end position="937"/>
    </location>
</feature>